<dbReference type="SUPFAM" id="SSF53822">
    <property type="entry name" value="Periplasmic binding protein-like I"/>
    <property type="match status" value="1"/>
</dbReference>
<name>A0A6N2VZF0_9FIRM</name>
<dbReference type="RefSeq" id="WP_002577733.1">
    <property type="nucleotide sequence ID" value="NZ_BAABZS010000001.1"/>
</dbReference>
<dbReference type="InterPro" id="IPR028082">
    <property type="entry name" value="Peripla_BP_I"/>
</dbReference>
<dbReference type="PANTHER" id="PTHR46847">
    <property type="entry name" value="D-ALLOSE-BINDING PERIPLASMIC PROTEIN-RELATED"/>
    <property type="match status" value="1"/>
</dbReference>
<dbReference type="AlphaFoldDB" id="A0A6N2VZF0"/>
<feature type="compositionally biased region" description="Basic and acidic residues" evidence="4">
    <location>
        <begin position="39"/>
        <end position="49"/>
    </location>
</feature>
<evidence type="ECO:0000256" key="1">
    <source>
        <dbReference type="ARBA" id="ARBA00004196"/>
    </source>
</evidence>
<dbReference type="CDD" id="cd06309">
    <property type="entry name" value="PBP1_galactofuranose_YtfQ-like"/>
    <property type="match status" value="1"/>
</dbReference>
<dbReference type="GO" id="GO:0030246">
    <property type="term" value="F:carbohydrate binding"/>
    <property type="evidence" value="ECO:0007669"/>
    <property type="project" value="UniProtKB-ARBA"/>
</dbReference>
<dbReference type="PROSITE" id="PS51257">
    <property type="entry name" value="PROKAR_LIPOPROTEIN"/>
    <property type="match status" value="1"/>
</dbReference>
<evidence type="ECO:0000256" key="3">
    <source>
        <dbReference type="ARBA" id="ARBA00022729"/>
    </source>
</evidence>
<evidence type="ECO:0000313" key="7">
    <source>
        <dbReference type="EMBL" id="VYT35037.1"/>
    </source>
</evidence>
<proteinExistence type="inferred from homology"/>
<evidence type="ECO:0000256" key="2">
    <source>
        <dbReference type="ARBA" id="ARBA00007639"/>
    </source>
</evidence>
<comment type="subcellular location">
    <subcellularLocation>
        <location evidence="1">Cell envelope</location>
    </subcellularLocation>
</comment>
<organism evidence="7">
    <name type="scientific">Enterocloster bolteae</name>
    <dbReference type="NCBI Taxonomy" id="208479"/>
    <lineage>
        <taxon>Bacteria</taxon>
        <taxon>Bacillati</taxon>
        <taxon>Bacillota</taxon>
        <taxon>Clostridia</taxon>
        <taxon>Lachnospirales</taxon>
        <taxon>Lachnospiraceae</taxon>
        <taxon>Enterocloster</taxon>
    </lineage>
</organism>
<evidence type="ECO:0000256" key="5">
    <source>
        <dbReference type="SAM" id="SignalP"/>
    </source>
</evidence>
<keyword evidence="3 5" id="KW-0732">Signal</keyword>
<dbReference type="Pfam" id="PF13407">
    <property type="entry name" value="Peripla_BP_4"/>
    <property type="match status" value="1"/>
</dbReference>
<evidence type="ECO:0000256" key="4">
    <source>
        <dbReference type="SAM" id="MobiDB-lite"/>
    </source>
</evidence>
<feature type="signal peptide" evidence="5">
    <location>
        <begin position="1"/>
        <end position="23"/>
    </location>
</feature>
<feature type="domain" description="Periplasmic binding protein" evidence="6">
    <location>
        <begin position="60"/>
        <end position="322"/>
    </location>
</feature>
<dbReference type="GeneID" id="23116215"/>
<evidence type="ECO:0000259" key="6">
    <source>
        <dbReference type="Pfam" id="PF13407"/>
    </source>
</evidence>
<dbReference type="InterPro" id="IPR025997">
    <property type="entry name" value="SBP_2_dom"/>
</dbReference>
<reference evidence="7" key="1">
    <citation type="submission" date="2019-11" db="EMBL/GenBank/DDBJ databases">
        <authorList>
            <person name="Feng L."/>
        </authorList>
    </citation>
    <scope>NUCLEOTIDE SEQUENCE</scope>
    <source>
        <strain evidence="7">CbolteaeLFYP116</strain>
    </source>
</reference>
<dbReference type="EMBL" id="CACRTF010000014">
    <property type="protein sequence ID" value="VYT35037.1"/>
    <property type="molecule type" value="Genomic_DNA"/>
</dbReference>
<sequence length="351" mass="38133">MKKFTVVLLAGILAMGLAGCSLETEKAPEEQTSVSVAGENKDMETKPESDTQADTGRKVGISYAEVSAGFNVSQAEAFEKIGKDYGYQVTLLNADNNVEKQVADVEDLIAQGMDVIFFNPVDSSACSTVMDKVKAAGIDMVVFNAKADGYEPGTDYLFLGIGECYDQGAEVARWVSQNYKKEGTMRILHLTGSMSQSWSLDRGQGFVETIEAERPDNEFVSTQCANCSRIDAQQMTLNVLQATQGGVDVIYAHNDEMILGAIAAVKEFGLEPGKDVMTCGIDLSMEMCESILDGELSSCLIIDPEAIVYGLYDNYTKYLEGEDYPKITGLKLRMCDPGNAQDELDSGKIIF</sequence>
<comment type="similarity">
    <text evidence="2">Belongs to the bacterial solute-binding protein 2 family.</text>
</comment>
<dbReference type="GO" id="GO:0030313">
    <property type="term" value="C:cell envelope"/>
    <property type="evidence" value="ECO:0007669"/>
    <property type="project" value="UniProtKB-SubCell"/>
</dbReference>
<dbReference type="Gene3D" id="3.40.50.2300">
    <property type="match status" value="2"/>
</dbReference>
<gene>
    <name evidence="7" type="primary">ytfQ_3</name>
    <name evidence="7" type="ORF">CBLFYP116_03117</name>
</gene>
<dbReference type="PANTHER" id="PTHR46847:SF1">
    <property type="entry name" value="D-ALLOSE-BINDING PERIPLASMIC PROTEIN-RELATED"/>
    <property type="match status" value="1"/>
</dbReference>
<feature type="region of interest" description="Disordered" evidence="4">
    <location>
        <begin position="28"/>
        <end position="56"/>
    </location>
</feature>
<feature type="chain" id="PRO_5038711453" evidence="5">
    <location>
        <begin position="24"/>
        <end position="351"/>
    </location>
</feature>
<protein>
    <submittedName>
        <fullName evidence="7">ABC transporter periplasmic-binding protein YtfQ</fullName>
    </submittedName>
</protein>
<accession>A0A6N2VZF0</accession>